<dbReference type="PROSITE" id="PS50112">
    <property type="entry name" value="PAS"/>
    <property type="match status" value="2"/>
</dbReference>
<evidence type="ECO:0000256" key="4">
    <source>
        <dbReference type="SAM" id="Phobius"/>
    </source>
</evidence>
<feature type="domain" description="PAS" evidence="5">
    <location>
        <begin position="99"/>
        <end position="138"/>
    </location>
</feature>
<comment type="caution">
    <text evidence="8">The sequence shown here is derived from an EMBL/GenBank/DDBJ whole genome shotgun (WGS) entry which is preliminary data.</text>
</comment>
<feature type="transmembrane region" description="Helical" evidence="4">
    <location>
        <begin position="64"/>
        <end position="84"/>
    </location>
</feature>
<evidence type="ECO:0000256" key="2">
    <source>
        <dbReference type="ARBA" id="ARBA00034247"/>
    </source>
</evidence>
<dbReference type="Pfam" id="PF13426">
    <property type="entry name" value="PAS_9"/>
    <property type="match status" value="1"/>
</dbReference>
<dbReference type="CDD" id="cd01949">
    <property type="entry name" value="GGDEF"/>
    <property type="match status" value="1"/>
</dbReference>
<dbReference type="CDD" id="cd00130">
    <property type="entry name" value="PAS"/>
    <property type="match status" value="1"/>
</dbReference>
<dbReference type="InterPro" id="IPR043128">
    <property type="entry name" value="Rev_trsase/Diguanyl_cyclase"/>
</dbReference>
<evidence type="ECO:0000259" key="5">
    <source>
        <dbReference type="PROSITE" id="PS50112"/>
    </source>
</evidence>
<dbReference type="EMBL" id="SSOD01000023">
    <property type="protein sequence ID" value="THF55597.1"/>
    <property type="molecule type" value="Genomic_DNA"/>
</dbReference>
<dbReference type="InterPro" id="IPR000160">
    <property type="entry name" value="GGDEF_dom"/>
</dbReference>
<dbReference type="InterPro" id="IPR035965">
    <property type="entry name" value="PAS-like_dom_sf"/>
</dbReference>
<evidence type="ECO:0000256" key="3">
    <source>
        <dbReference type="SAM" id="Coils"/>
    </source>
</evidence>
<dbReference type="InterPro" id="IPR050469">
    <property type="entry name" value="Diguanylate_Cyclase"/>
</dbReference>
<evidence type="ECO:0000259" key="7">
    <source>
        <dbReference type="PROSITE" id="PS50887"/>
    </source>
</evidence>
<name>A0A4S4A9P7_9RHOO</name>
<dbReference type="SMART" id="SM00267">
    <property type="entry name" value="GGDEF"/>
    <property type="match status" value="1"/>
</dbReference>
<dbReference type="InterPro" id="IPR029787">
    <property type="entry name" value="Nucleotide_cyclase"/>
</dbReference>
<accession>A0A4S4A9P7</accession>
<dbReference type="InterPro" id="IPR000700">
    <property type="entry name" value="PAS-assoc_C"/>
</dbReference>
<dbReference type="GO" id="GO:0052621">
    <property type="term" value="F:diguanylate cyclase activity"/>
    <property type="evidence" value="ECO:0007669"/>
    <property type="project" value="UniProtKB-EC"/>
</dbReference>
<dbReference type="PROSITE" id="PS50113">
    <property type="entry name" value="PAC"/>
    <property type="match status" value="1"/>
</dbReference>
<feature type="domain" description="PAC" evidence="6">
    <location>
        <begin position="293"/>
        <end position="343"/>
    </location>
</feature>
<dbReference type="Pfam" id="PF00990">
    <property type="entry name" value="GGDEF"/>
    <property type="match status" value="1"/>
</dbReference>
<keyword evidence="4" id="KW-0472">Membrane</keyword>
<dbReference type="AlphaFoldDB" id="A0A4S4A9P7"/>
<dbReference type="Gene3D" id="3.30.450.20">
    <property type="entry name" value="PAS domain"/>
    <property type="match status" value="2"/>
</dbReference>
<evidence type="ECO:0000259" key="6">
    <source>
        <dbReference type="PROSITE" id="PS50113"/>
    </source>
</evidence>
<keyword evidence="4" id="KW-1133">Transmembrane helix</keyword>
<comment type="catalytic activity">
    <reaction evidence="2">
        <text>2 GTP = 3',3'-c-di-GMP + 2 diphosphate</text>
        <dbReference type="Rhea" id="RHEA:24898"/>
        <dbReference type="ChEBI" id="CHEBI:33019"/>
        <dbReference type="ChEBI" id="CHEBI:37565"/>
        <dbReference type="ChEBI" id="CHEBI:58805"/>
        <dbReference type="EC" id="2.7.7.65"/>
    </reaction>
</comment>
<keyword evidence="3" id="KW-0175">Coiled coil</keyword>
<gene>
    <name evidence="8" type="ORF">E6O51_20430</name>
</gene>
<reference evidence="8 9" key="1">
    <citation type="submission" date="2019-04" db="EMBL/GenBank/DDBJ databases">
        <title>Azoarcus rhizosphaerae sp. nov. isolated from rhizosphere of Ficus religiosa.</title>
        <authorList>
            <person name="Lin S.-Y."/>
            <person name="Hameed A."/>
            <person name="Hsu Y.-H."/>
            <person name="Young C.-C."/>
        </authorList>
    </citation>
    <scope>NUCLEOTIDE SEQUENCE [LARGE SCALE GENOMIC DNA]</scope>
    <source>
        <strain evidence="8 9">CC-YHH848</strain>
    </source>
</reference>
<dbReference type="NCBIfam" id="TIGR00229">
    <property type="entry name" value="sensory_box"/>
    <property type="match status" value="1"/>
</dbReference>
<protein>
    <recommendedName>
        <fullName evidence="1">diguanylate cyclase</fullName>
        <ecNumber evidence="1">2.7.7.65</ecNumber>
    </recommendedName>
</protein>
<dbReference type="OrthoDB" id="9813903at2"/>
<dbReference type="SUPFAM" id="SSF55073">
    <property type="entry name" value="Nucleotide cyclase"/>
    <property type="match status" value="1"/>
</dbReference>
<dbReference type="SUPFAM" id="SSF55785">
    <property type="entry name" value="PYP-like sensor domain (PAS domain)"/>
    <property type="match status" value="2"/>
</dbReference>
<feature type="domain" description="GGDEF" evidence="7">
    <location>
        <begin position="396"/>
        <end position="525"/>
    </location>
</feature>
<keyword evidence="9" id="KW-1185">Reference proteome</keyword>
<feature type="domain" description="PAS" evidence="5">
    <location>
        <begin position="221"/>
        <end position="288"/>
    </location>
</feature>
<dbReference type="EC" id="2.7.7.65" evidence="1"/>
<dbReference type="InterPro" id="IPR000014">
    <property type="entry name" value="PAS"/>
</dbReference>
<dbReference type="PROSITE" id="PS50887">
    <property type="entry name" value="GGDEF"/>
    <property type="match status" value="1"/>
</dbReference>
<dbReference type="NCBIfam" id="TIGR00254">
    <property type="entry name" value="GGDEF"/>
    <property type="match status" value="1"/>
</dbReference>
<evidence type="ECO:0000313" key="8">
    <source>
        <dbReference type="EMBL" id="THF55597.1"/>
    </source>
</evidence>
<sequence>MGTAVADLAAPCAAGADNAAMIPRLRPPPFPLRTASAGGGLATAVCAAPARATDTGPATAFPDVAVFLLLAAALGLSMLGAVLLRAHRRLARTTEPRHDEAAMRLTLENMAEAVIMVDARLRLSSFNQRFVEITGFDPVFLASHPPYADVLRLWATENGVPDRLLERAMLRARTREPFRHTFAHRGRDYEGKHVPLPGGGFVRTISDVTEQHRAEEVLRDSEARLRQLLALVPTAILVADRYDGSVLFVNQKAAETAGLRADEFRSRRVFEFYEHDEDRIRLQQMLNQHGAVSDFEVRLRRGNGEPFWALVSAMLGDFGGHRAVIAAISDVTARRRMREELEQARHELEAANQQMRQANEELARAASTDRLTGLANRRLLEETAEAELSRARRHGHPLSVVLFDVDWFKSVNDRFGHEVGDAVLRDMASRLGPQMRASDLLARWGGEEFLLLAPATGQAEALACAEKMRRLICTWPFPVVGCLTASFGVAQYDGSEPFSTLVARADRALYRAKDGGRNRVEWTGEDQRIGG</sequence>
<dbReference type="Proteomes" id="UP000307956">
    <property type="component" value="Unassembled WGS sequence"/>
</dbReference>
<evidence type="ECO:0000313" key="9">
    <source>
        <dbReference type="Proteomes" id="UP000307956"/>
    </source>
</evidence>
<dbReference type="SMART" id="SM00091">
    <property type="entry name" value="PAS"/>
    <property type="match status" value="2"/>
</dbReference>
<keyword evidence="4" id="KW-0812">Transmembrane</keyword>
<dbReference type="Pfam" id="PF12860">
    <property type="entry name" value="PAS_7"/>
    <property type="match status" value="1"/>
</dbReference>
<dbReference type="PANTHER" id="PTHR45138">
    <property type="entry name" value="REGULATORY COMPONENTS OF SENSORY TRANSDUCTION SYSTEM"/>
    <property type="match status" value="1"/>
</dbReference>
<dbReference type="Gene3D" id="3.30.70.270">
    <property type="match status" value="1"/>
</dbReference>
<proteinExistence type="predicted"/>
<organism evidence="8 9">
    <name type="scientific">Pseudothauera rhizosphaerae</name>
    <dbReference type="NCBI Taxonomy" id="2565932"/>
    <lineage>
        <taxon>Bacteria</taxon>
        <taxon>Pseudomonadati</taxon>
        <taxon>Pseudomonadota</taxon>
        <taxon>Betaproteobacteria</taxon>
        <taxon>Rhodocyclales</taxon>
        <taxon>Zoogloeaceae</taxon>
        <taxon>Pseudothauera</taxon>
    </lineage>
</organism>
<evidence type="ECO:0000256" key="1">
    <source>
        <dbReference type="ARBA" id="ARBA00012528"/>
    </source>
</evidence>
<feature type="coiled-coil region" evidence="3">
    <location>
        <begin position="331"/>
        <end position="368"/>
    </location>
</feature>
<dbReference type="FunFam" id="3.30.70.270:FF:000001">
    <property type="entry name" value="Diguanylate cyclase domain protein"/>
    <property type="match status" value="1"/>
</dbReference>
<dbReference type="PANTHER" id="PTHR45138:SF9">
    <property type="entry name" value="DIGUANYLATE CYCLASE DGCM-RELATED"/>
    <property type="match status" value="1"/>
</dbReference>